<gene>
    <name evidence="6" type="ordered locus">Mahau_0639</name>
</gene>
<dbReference type="PANTHER" id="PTHR42798">
    <property type="entry name" value="LIPOPROTEIN-RELEASING SYSTEM ATP-BINDING PROTEIN LOLD"/>
    <property type="match status" value="1"/>
</dbReference>
<dbReference type="AlphaFoldDB" id="F4A024"/>
<organism evidence="6 7">
    <name type="scientific">Mahella australiensis (strain DSM 15567 / CIP 107919 / 50-1 BON)</name>
    <dbReference type="NCBI Taxonomy" id="697281"/>
    <lineage>
        <taxon>Bacteria</taxon>
        <taxon>Bacillati</taxon>
        <taxon>Bacillota</taxon>
        <taxon>Clostridia</taxon>
        <taxon>Thermoanaerobacterales</taxon>
        <taxon>Thermoanaerobacterales Family IV. Incertae Sedis</taxon>
        <taxon>Mahella</taxon>
    </lineage>
</organism>
<comment type="similarity">
    <text evidence="1">Belongs to the ABC transporter superfamily.</text>
</comment>
<dbReference type="GO" id="GO:0022857">
    <property type="term" value="F:transmembrane transporter activity"/>
    <property type="evidence" value="ECO:0007669"/>
    <property type="project" value="UniProtKB-ARBA"/>
</dbReference>
<dbReference type="OrthoDB" id="9802264at2"/>
<dbReference type="InterPro" id="IPR003593">
    <property type="entry name" value="AAA+_ATPase"/>
</dbReference>
<reference evidence="6 7" key="2">
    <citation type="journal article" date="2011" name="Stand. Genomic Sci.">
        <title>Complete genome sequence of Mahella australiensis type strain (50-1 BON).</title>
        <authorList>
            <person name="Sikorski J."/>
            <person name="Teshima H."/>
            <person name="Nolan M."/>
            <person name="Lucas S."/>
            <person name="Hammon N."/>
            <person name="Deshpande S."/>
            <person name="Cheng J.F."/>
            <person name="Pitluck S."/>
            <person name="Liolios K."/>
            <person name="Pagani I."/>
            <person name="Ivanova N."/>
            <person name="Huntemann M."/>
            <person name="Mavromatis K."/>
            <person name="Ovchinikova G."/>
            <person name="Pati A."/>
            <person name="Tapia R."/>
            <person name="Han C."/>
            <person name="Goodwin L."/>
            <person name="Chen A."/>
            <person name="Palaniappan K."/>
            <person name="Land M."/>
            <person name="Hauser L."/>
            <person name="Ngatchou-Djao O.D."/>
            <person name="Rohde M."/>
            <person name="Pukall R."/>
            <person name="Spring S."/>
            <person name="Abt B."/>
            <person name="Goker M."/>
            <person name="Detter J.C."/>
            <person name="Woyke T."/>
            <person name="Bristow J."/>
            <person name="Markowitz V."/>
            <person name="Hugenholtz P."/>
            <person name="Eisen J.A."/>
            <person name="Kyrpides N.C."/>
            <person name="Klenk H.P."/>
            <person name="Lapidus A."/>
        </authorList>
    </citation>
    <scope>NUCLEOTIDE SEQUENCE [LARGE SCALE GENOMIC DNA]</scope>
    <source>
        <strain evidence="7">DSM 15567 / CIP 107919 / 50-1 BON</strain>
    </source>
</reference>
<dbReference type="InterPro" id="IPR003439">
    <property type="entry name" value="ABC_transporter-like_ATP-bd"/>
</dbReference>
<dbReference type="RefSeq" id="WP_013780275.1">
    <property type="nucleotide sequence ID" value="NC_015520.1"/>
</dbReference>
<dbReference type="HOGENOM" id="CLU_000604_1_22_9"/>
<keyword evidence="7" id="KW-1185">Reference proteome</keyword>
<dbReference type="GO" id="GO:0016887">
    <property type="term" value="F:ATP hydrolysis activity"/>
    <property type="evidence" value="ECO:0007669"/>
    <property type="project" value="InterPro"/>
</dbReference>
<dbReference type="GO" id="GO:0098796">
    <property type="term" value="C:membrane protein complex"/>
    <property type="evidence" value="ECO:0007669"/>
    <property type="project" value="UniProtKB-ARBA"/>
</dbReference>
<dbReference type="PROSITE" id="PS50893">
    <property type="entry name" value="ABC_TRANSPORTER_2"/>
    <property type="match status" value="1"/>
</dbReference>
<feature type="domain" description="ABC transporter" evidence="5">
    <location>
        <begin position="2"/>
        <end position="225"/>
    </location>
</feature>
<name>F4A024_MAHA5</name>
<dbReference type="eggNOG" id="COG1136">
    <property type="taxonomic scope" value="Bacteria"/>
</dbReference>
<keyword evidence="2" id="KW-0813">Transport</keyword>
<dbReference type="InterPro" id="IPR027417">
    <property type="entry name" value="P-loop_NTPase"/>
</dbReference>
<keyword evidence="4" id="KW-0067">ATP-binding</keyword>
<dbReference type="InterPro" id="IPR017871">
    <property type="entry name" value="ABC_transporter-like_CS"/>
</dbReference>
<dbReference type="Gene3D" id="3.40.50.300">
    <property type="entry name" value="P-loop containing nucleotide triphosphate hydrolases"/>
    <property type="match status" value="1"/>
</dbReference>
<evidence type="ECO:0000256" key="2">
    <source>
        <dbReference type="ARBA" id="ARBA00022448"/>
    </source>
</evidence>
<reference evidence="7" key="1">
    <citation type="submission" date="2010-11" db="EMBL/GenBank/DDBJ databases">
        <title>The complete genome of Mahella australiensis DSM 15567.</title>
        <authorList>
            <consortium name="US DOE Joint Genome Institute (JGI-PGF)"/>
            <person name="Lucas S."/>
            <person name="Copeland A."/>
            <person name="Lapidus A."/>
            <person name="Bruce D."/>
            <person name="Goodwin L."/>
            <person name="Pitluck S."/>
            <person name="Kyrpides N."/>
            <person name="Mavromatis K."/>
            <person name="Pagani I."/>
            <person name="Ivanova N."/>
            <person name="Teshima H."/>
            <person name="Brettin T."/>
            <person name="Detter J.C."/>
            <person name="Han C."/>
            <person name="Tapia R."/>
            <person name="Land M."/>
            <person name="Hauser L."/>
            <person name="Markowitz V."/>
            <person name="Cheng J.-F."/>
            <person name="Hugenholtz P."/>
            <person name="Woyke T."/>
            <person name="Wu D."/>
            <person name="Spring S."/>
            <person name="Pukall R."/>
            <person name="Steenblock K."/>
            <person name="Schneider S."/>
            <person name="Klenk H.-P."/>
            <person name="Eisen J.A."/>
        </authorList>
    </citation>
    <scope>NUCLEOTIDE SEQUENCE [LARGE SCALE GENOMIC DNA]</scope>
    <source>
        <strain evidence="7">DSM 15567 / CIP 107919 / 50-1 BON</strain>
    </source>
</reference>
<evidence type="ECO:0000256" key="1">
    <source>
        <dbReference type="ARBA" id="ARBA00005417"/>
    </source>
</evidence>
<dbReference type="PANTHER" id="PTHR42798:SF6">
    <property type="entry name" value="CELL DIVISION ATP-BINDING PROTEIN FTSE"/>
    <property type="match status" value="1"/>
</dbReference>
<proteinExistence type="inferred from homology"/>
<dbReference type="Proteomes" id="UP000008457">
    <property type="component" value="Chromosome"/>
</dbReference>
<evidence type="ECO:0000256" key="3">
    <source>
        <dbReference type="ARBA" id="ARBA00022741"/>
    </source>
</evidence>
<dbReference type="SMART" id="SM00382">
    <property type="entry name" value="AAA"/>
    <property type="match status" value="1"/>
</dbReference>
<accession>F4A024</accession>
<protein>
    <submittedName>
        <fullName evidence="6">ABC transporter related protein</fullName>
    </submittedName>
</protein>
<evidence type="ECO:0000259" key="5">
    <source>
        <dbReference type="PROSITE" id="PS50893"/>
    </source>
</evidence>
<dbReference type="EMBL" id="CP002360">
    <property type="protein sequence ID" value="AEE95842.1"/>
    <property type="molecule type" value="Genomic_DNA"/>
</dbReference>
<dbReference type="SUPFAM" id="SSF52540">
    <property type="entry name" value="P-loop containing nucleoside triphosphate hydrolases"/>
    <property type="match status" value="1"/>
</dbReference>
<evidence type="ECO:0000256" key="4">
    <source>
        <dbReference type="ARBA" id="ARBA00022840"/>
    </source>
</evidence>
<dbReference type="InterPro" id="IPR017911">
    <property type="entry name" value="MacB-like_ATP-bd"/>
</dbReference>
<sequence>MIKIKNLVKVYKGETYETRALDGIDLTIEDGEFVAVMGPSGSGKSTLLNVIGCMDTLTEGEYYLDDYEIHKLKLKELHKVRREKISFVFQHFALMSNFSVYENVEVPLLAKNVNKSRRKKIVYEKLKMLGIDNLADKLPTQISGGQQQRAAIARALTSDNDIILADEPTGALDRKTGQDLMNMLTDINALGKTIIVVTHDDKVASATKRIINIVDGRITGDERNA</sequence>
<dbReference type="FunFam" id="3.40.50.300:FF:000032">
    <property type="entry name" value="Export ABC transporter ATP-binding protein"/>
    <property type="match status" value="1"/>
</dbReference>
<dbReference type="STRING" id="697281.Mahau_0639"/>
<dbReference type="GO" id="GO:0005524">
    <property type="term" value="F:ATP binding"/>
    <property type="evidence" value="ECO:0007669"/>
    <property type="project" value="UniProtKB-KW"/>
</dbReference>
<keyword evidence="3" id="KW-0547">Nucleotide-binding</keyword>
<dbReference type="Pfam" id="PF00005">
    <property type="entry name" value="ABC_tran"/>
    <property type="match status" value="1"/>
</dbReference>
<dbReference type="KEGG" id="mas:Mahau_0639"/>
<dbReference type="CDD" id="cd03255">
    <property type="entry name" value="ABC_MJ0796_LolCDE_FtsE"/>
    <property type="match status" value="1"/>
</dbReference>
<evidence type="ECO:0000313" key="6">
    <source>
        <dbReference type="EMBL" id="AEE95842.1"/>
    </source>
</evidence>
<evidence type="ECO:0000313" key="7">
    <source>
        <dbReference type="Proteomes" id="UP000008457"/>
    </source>
</evidence>
<dbReference type="PROSITE" id="PS00211">
    <property type="entry name" value="ABC_TRANSPORTER_1"/>
    <property type="match status" value="1"/>
</dbReference>